<evidence type="ECO:0000313" key="2">
    <source>
        <dbReference type="EMBL" id="KAG8465686.1"/>
    </source>
</evidence>
<name>A0A8J5XBN4_DIALT</name>
<gene>
    <name evidence="2" type="ORF">KFE25_002993</name>
</gene>
<feature type="compositionally biased region" description="Low complexity" evidence="1">
    <location>
        <begin position="489"/>
        <end position="501"/>
    </location>
</feature>
<evidence type="ECO:0000256" key="1">
    <source>
        <dbReference type="SAM" id="MobiDB-lite"/>
    </source>
</evidence>
<feature type="region of interest" description="Disordered" evidence="1">
    <location>
        <begin position="259"/>
        <end position="285"/>
    </location>
</feature>
<reference evidence="2" key="1">
    <citation type="submission" date="2021-05" db="EMBL/GenBank/DDBJ databases">
        <title>The genome of the haptophyte Pavlova lutheri (Diacronema luteri, Pavlovales) - a model for lipid biosynthesis in eukaryotic algae.</title>
        <authorList>
            <person name="Hulatt C.J."/>
            <person name="Posewitz M.C."/>
        </authorList>
    </citation>
    <scope>NUCLEOTIDE SEQUENCE</scope>
    <source>
        <strain evidence="2">NIVA-4/92</strain>
    </source>
</reference>
<dbReference type="AlphaFoldDB" id="A0A8J5XBN4"/>
<feature type="region of interest" description="Disordered" evidence="1">
    <location>
        <begin position="592"/>
        <end position="658"/>
    </location>
</feature>
<dbReference type="EMBL" id="JAGTXO010000010">
    <property type="protein sequence ID" value="KAG8465686.1"/>
    <property type="molecule type" value="Genomic_DNA"/>
</dbReference>
<accession>A0A8J5XBN4</accession>
<sequence length="658" mass="69349">MDVAVVALSVAAGASARHIASEARSGARSAWRRLTGERYSAAQERRYGCFRERFPELPPLVDGCPQSQPRADGERVDWGCNDSELTLTRERRALGHTAEQALGDQLDDEGDAPPASPEAHLLAALVRWCAAIDRAQPADDLTTRLAQMQGWLSFVLRTLQRELDRSLVPSARLARAAARVAAVRAALASFDARVDAKLPRMRISQHRERLSGELDQALAAAGAAIFRLAAGGCERAPERRSREQLVALLALVRDHVGGGEREAARSEEEEDEEGEEVAEWERSGGTSAHSLLPRVAPLLRLLLFACRTNDDCARARGAARALGGRGGRGSVVEPASDGAVDEASPTDQRAPTPAGPAHAHMRCLGLEPRVAERAARALGEAAVGLCGLAESALEFERVCAGAYRHSRAAGCLAPPVGAELHVPRAAGCEARGTRMDRSPPDLEGSTGQPSLERTRAACAELRAAHSAACTARRSLVELLLALDDGGAPSSAVPPAASSRRGWGTGAGAGAGGGASSGAAVRLLGWLGAVLPRLPGGAAVGVGTRCASAWHASWPLAREELVTAVSRLDALRAQTERALHALAVTLVSEPHDTAEARGARGHSARRSTARVSLARGWGEQAGERKRALSPELVDDNLGEHADEHCVHSANTETKRARRV</sequence>
<feature type="compositionally biased region" description="Acidic residues" evidence="1">
    <location>
        <begin position="267"/>
        <end position="278"/>
    </location>
</feature>
<organism evidence="2 3">
    <name type="scientific">Diacronema lutheri</name>
    <name type="common">Unicellular marine alga</name>
    <name type="synonym">Monochrysis lutheri</name>
    <dbReference type="NCBI Taxonomy" id="2081491"/>
    <lineage>
        <taxon>Eukaryota</taxon>
        <taxon>Haptista</taxon>
        <taxon>Haptophyta</taxon>
        <taxon>Pavlovophyceae</taxon>
        <taxon>Pavlovales</taxon>
        <taxon>Pavlovaceae</taxon>
        <taxon>Diacronema</taxon>
    </lineage>
</organism>
<proteinExistence type="predicted"/>
<feature type="region of interest" description="Disordered" evidence="1">
    <location>
        <begin position="430"/>
        <end position="449"/>
    </location>
</feature>
<protein>
    <submittedName>
        <fullName evidence="2">Uncharacterized protein</fullName>
    </submittedName>
</protein>
<comment type="caution">
    <text evidence="2">The sequence shown here is derived from an EMBL/GenBank/DDBJ whole genome shotgun (WGS) entry which is preliminary data.</text>
</comment>
<feature type="compositionally biased region" description="Basic and acidic residues" evidence="1">
    <location>
        <begin position="636"/>
        <end position="645"/>
    </location>
</feature>
<evidence type="ECO:0000313" key="3">
    <source>
        <dbReference type="Proteomes" id="UP000751190"/>
    </source>
</evidence>
<feature type="region of interest" description="Disordered" evidence="1">
    <location>
        <begin position="489"/>
        <end position="510"/>
    </location>
</feature>
<feature type="compositionally biased region" description="Basic and acidic residues" evidence="1">
    <location>
        <begin position="431"/>
        <end position="440"/>
    </location>
</feature>
<keyword evidence="3" id="KW-1185">Reference proteome</keyword>
<feature type="region of interest" description="Disordered" evidence="1">
    <location>
        <begin position="321"/>
        <end position="359"/>
    </location>
</feature>
<feature type="compositionally biased region" description="Basic residues" evidence="1">
    <location>
        <begin position="598"/>
        <end position="607"/>
    </location>
</feature>
<dbReference type="Proteomes" id="UP000751190">
    <property type="component" value="Unassembled WGS sequence"/>
</dbReference>